<dbReference type="OrthoDB" id="9768783at2"/>
<feature type="transmembrane region" description="Helical" evidence="6">
    <location>
        <begin position="73"/>
        <end position="92"/>
    </location>
</feature>
<proteinExistence type="predicted"/>
<dbReference type="InterPro" id="IPR050495">
    <property type="entry name" value="ATG22/LtaA_families"/>
</dbReference>
<feature type="domain" description="Major facilitator superfamily (MFS) profile" evidence="7">
    <location>
        <begin position="258"/>
        <end position="446"/>
    </location>
</feature>
<accession>A0A4U1C0E3</accession>
<feature type="transmembrane region" description="Helical" evidence="6">
    <location>
        <begin position="201"/>
        <end position="222"/>
    </location>
</feature>
<evidence type="ECO:0000256" key="5">
    <source>
        <dbReference type="ARBA" id="ARBA00023136"/>
    </source>
</evidence>
<feature type="transmembrane region" description="Helical" evidence="6">
    <location>
        <begin position="130"/>
        <end position="149"/>
    </location>
</feature>
<organism evidence="8 9">
    <name type="scientific">Pedobacter cryotolerans</name>
    <dbReference type="NCBI Taxonomy" id="2571270"/>
    <lineage>
        <taxon>Bacteria</taxon>
        <taxon>Pseudomonadati</taxon>
        <taxon>Bacteroidota</taxon>
        <taxon>Sphingobacteriia</taxon>
        <taxon>Sphingobacteriales</taxon>
        <taxon>Sphingobacteriaceae</taxon>
        <taxon>Pedobacter</taxon>
    </lineage>
</organism>
<dbReference type="PANTHER" id="PTHR23519:SF1">
    <property type="entry name" value="AUTOPHAGY-RELATED PROTEIN 22"/>
    <property type="match status" value="1"/>
</dbReference>
<evidence type="ECO:0000256" key="2">
    <source>
        <dbReference type="ARBA" id="ARBA00022448"/>
    </source>
</evidence>
<feature type="transmembrane region" description="Helical" evidence="6">
    <location>
        <begin position="295"/>
        <end position="317"/>
    </location>
</feature>
<name>A0A4U1C0E3_9SPHI</name>
<dbReference type="PANTHER" id="PTHR23519">
    <property type="entry name" value="AUTOPHAGY-RELATED PROTEIN 22"/>
    <property type="match status" value="1"/>
</dbReference>
<keyword evidence="9" id="KW-1185">Reference proteome</keyword>
<dbReference type="InterPro" id="IPR020846">
    <property type="entry name" value="MFS_dom"/>
</dbReference>
<evidence type="ECO:0000256" key="1">
    <source>
        <dbReference type="ARBA" id="ARBA00004127"/>
    </source>
</evidence>
<dbReference type="InterPro" id="IPR036259">
    <property type="entry name" value="MFS_trans_sf"/>
</dbReference>
<feature type="transmembrane region" description="Helical" evidence="6">
    <location>
        <begin position="414"/>
        <end position="433"/>
    </location>
</feature>
<dbReference type="SUPFAM" id="SSF103473">
    <property type="entry name" value="MFS general substrate transporter"/>
    <property type="match status" value="1"/>
</dbReference>
<keyword evidence="4 6" id="KW-1133">Transmembrane helix</keyword>
<dbReference type="Gene3D" id="1.20.1250.20">
    <property type="entry name" value="MFS general substrate transporter like domains"/>
    <property type="match status" value="1"/>
</dbReference>
<evidence type="ECO:0000256" key="6">
    <source>
        <dbReference type="SAM" id="Phobius"/>
    </source>
</evidence>
<feature type="transmembrane region" description="Helical" evidence="6">
    <location>
        <begin position="170"/>
        <end position="189"/>
    </location>
</feature>
<evidence type="ECO:0000256" key="4">
    <source>
        <dbReference type="ARBA" id="ARBA00022989"/>
    </source>
</evidence>
<dbReference type="EMBL" id="SWBO01000008">
    <property type="protein sequence ID" value="TKB98367.1"/>
    <property type="molecule type" value="Genomic_DNA"/>
</dbReference>
<evidence type="ECO:0000313" key="9">
    <source>
        <dbReference type="Proteomes" id="UP000310477"/>
    </source>
</evidence>
<feature type="transmembrane region" description="Helical" evidence="6">
    <location>
        <begin position="324"/>
        <end position="344"/>
    </location>
</feature>
<evidence type="ECO:0000313" key="8">
    <source>
        <dbReference type="EMBL" id="TKB98367.1"/>
    </source>
</evidence>
<comment type="caution">
    <text evidence="8">The sequence shown here is derived from an EMBL/GenBank/DDBJ whole genome shotgun (WGS) entry which is preliminary data.</text>
</comment>
<keyword evidence="5 6" id="KW-0472">Membrane</keyword>
<sequence length="446" mass="50359">MNASKESPFRGLGLNDKKTIRSWAFFDWANSAYNLVITSTIFPAYYTIITSDKNPETIDYVTFFGRKFVNSALYSYSMSFAFLVIAILSPILSSIADTRGNKKVFMQMFTYIGSLACCGLYFFKLETLELGVILCVVAAIGFWGSLVFYNSYLPEIATVDQQDKVSAKGFTYGYIGSIILQIICFVFVFKPDWFGITDDSIPARLSFLMVGIWWMVFAQIPFKNLPKGSPNFRTNKNVFTSGFNELNKVWHQVKQMAYLKRFLFAFFFYSMGVQTVMLVATIFGEKELHLPTEKLIATILILQLVAIPGAMLMSYLSSKKFGNVNVLIGVVIIWIGSCVAAYFIHTEYQFYALAAVIGLIMGGIQSLSRSTYSKFLPQESPDHTSFFSFYDVAEKVALVFGMFIFGFIDEQLGMRNSVIALTVFFILGLLFLLHLKKVEPKTVIVN</sequence>
<dbReference type="InterPro" id="IPR024671">
    <property type="entry name" value="Atg22-like"/>
</dbReference>
<dbReference type="PROSITE" id="PS50850">
    <property type="entry name" value="MFS"/>
    <property type="match status" value="1"/>
</dbReference>
<keyword evidence="3 6" id="KW-0812">Transmembrane</keyword>
<dbReference type="Proteomes" id="UP000310477">
    <property type="component" value="Unassembled WGS sequence"/>
</dbReference>
<keyword evidence="2" id="KW-0813">Transport</keyword>
<dbReference type="Pfam" id="PF11700">
    <property type="entry name" value="ATG22"/>
    <property type="match status" value="1"/>
</dbReference>
<dbReference type="GO" id="GO:0012505">
    <property type="term" value="C:endomembrane system"/>
    <property type="evidence" value="ECO:0007669"/>
    <property type="project" value="UniProtKB-SubCell"/>
</dbReference>
<dbReference type="GO" id="GO:0022857">
    <property type="term" value="F:transmembrane transporter activity"/>
    <property type="evidence" value="ECO:0007669"/>
    <property type="project" value="InterPro"/>
</dbReference>
<gene>
    <name evidence="8" type="ORF">FA045_13680</name>
</gene>
<reference evidence="8 9" key="1">
    <citation type="submission" date="2019-04" db="EMBL/GenBank/DDBJ databases">
        <title>Pedobacter sp. AR-2-6 sp. nov., isolated from Arctic soil.</title>
        <authorList>
            <person name="Dahal R.H."/>
            <person name="Kim D.-U."/>
        </authorList>
    </citation>
    <scope>NUCLEOTIDE SEQUENCE [LARGE SCALE GENOMIC DNA]</scope>
    <source>
        <strain evidence="8 9">AR-2-6</strain>
    </source>
</reference>
<feature type="transmembrane region" description="Helical" evidence="6">
    <location>
        <begin position="389"/>
        <end position="408"/>
    </location>
</feature>
<dbReference type="RefSeq" id="WP_136877648.1">
    <property type="nucleotide sequence ID" value="NZ_SWBO01000008.1"/>
</dbReference>
<evidence type="ECO:0000256" key="3">
    <source>
        <dbReference type="ARBA" id="ARBA00022692"/>
    </source>
</evidence>
<feature type="transmembrane region" description="Helical" evidence="6">
    <location>
        <begin position="350"/>
        <end position="368"/>
    </location>
</feature>
<protein>
    <submittedName>
        <fullName evidence="8">MFS transporter</fullName>
    </submittedName>
</protein>
<dbReference type="AlphaFoldDB" id="A0A4U1C0E3"/>
<comment type="subcellular location">
    <subcellularLocation>
        <location evidence="1">Endomembrane system</location>
        <topology evidence="1">Multi-pass membrane protein</topology>
    </subcellularLocation>
</comment>
<feature type="transmembrane region" description="Helical" evidence="6">
    <location>
        <begin position="262"/>
        <end position="283"/>
    </location>
</feature>
<evidence type="ECO:0000259" key="7">
    <source>
        <dbReference type="PROSITE" id="PS50850"/>
    </source>
</evidence>
<feature type="transmembrane region" description="Helical" evidence="6">
    <location>
        <begin position="104"/>
        <end position="124"/>
    </location>
</feature>